<organism evidence="9 10">
    <name type="scientific">Rhodoplanes roseus</name>
    <dbReference type="NCBI Taxonomy" id="29409"/>
    <lineage>
        <taxon>Bacteria</taxon>
        <taxon>Pseudomonadati</taxon>
        <taxon>Pseudomonadota</taxon>
        <taxon>Alphaproteobacteria</taxon>
        <taxon>Hyphomicrobiales</taxon>
        <taxon>Nitrobacteraceae</taxon>
        <taxon>Rhodoplanes</taxon>
    </lineage>
</organism>
<keyword evidence="10" id="KW-1185">Reference proteome</keyword>
<comment type="function">
    <text evidence="7">Binds to the 23S rRNA.</text>
</comment>
<evidence type="ECO:0000256" key="5">
    <source>
        <dbReference type="ARBA" id="ARBA00023274"/>
    </source>
</evidence>
<evidence type="ECO:0000256" key="3">
    <source>
        <dbReference type="ARBA" id="ARBA00022884"/>
    </source>
</evidence>
<dbReference type="Proteomes" id="UP000249130">
    <property type="component" value="Unassembled WGS sequence"/>
</dbReference>
<comment type="caution">
    <text evidence="9">The sequence shown here is derived from an EMBL/GenBank/DDBJ whole genome shotgun (WGS) entry which is preliminary data.</text>
</comment>
<sequence length="191" mass="20972">MEVILLERVGKHGQMGDIVRVRDGFARNFLLPQGRALRATKANREKFEGMKAQLEVRNLERKAEAEQIGAKLEGKSFVVLRQASDTGQLYGSVTTRDIAGLIEAGGFTVDRSQVAINAPIKTIGQHKVPIVLHPELEVAVSVIVARNAEEADRIARGEDVTARREDREVAEAAAEEFFENPEAGQAGQEEE</sequence>
<dbReference type="NCBIfam" id="TIGR00158">
    <property type="entry name" value="L9"/>
    <property type="match status" value="1"/>
</dbReference>
<evidence type="ECO:0000256" key="7">
    <source>
        <dbReference type="HAMAP-Rule" id="MF_00503"/>
    </source>
</evidence>
<evidence type="ECO:0000313" key="10">
    <source>
        <dbReference type="Proteomes" id="UP000249130"/>
    </source>
</evidence>
<dbReference type="EMBL" id="NPEX01000169">
    <property type="protein sequence ID" value="RAI42015.1"/>
    <property type="molecule type" value="Genomic_DNA"/>
</dbReference>
<dbReference type="SUPFAM" id="SSF55658">
    <property type="entry name" value="L9 N-domain-like"/>
    <property type="match status" value="1"/>
</dbReference>
<dbReference type="InterPro" id="IPR020070">
    <property type="entry name" value="Ribosomal_bL9_N"/>
</dbReference>
<gene>
    <name evidence="7" type="primary">rplI</name>
    <name evidence="9" type="ORF">CH341_20525</name>
</gene>
<evidence type="ECO:0000256" key="1">
    <source>
        <dbReference type="ARBA" id="ARBA00010605"/>
    </source>
</evidence>
<evidence type="ECO:0000259" key="8">
    <source>
        <dbReference type="PROSITE" id="PS00651"/>
    </source>
</evidence>
<reference evidence="9 10" key="1">
    <citation type="submission" date="2017-07" db="EMBL/GenBank/DDBJ databases">
        <title>Draft Genome Sequences of Select Purple Nonsulfur Bacteria.</title>
        <authorList>
            <person name="Lasarre B."/>
            <person name="Mckinlay J.B."/>
        </authorList>
    </citation>
    <scope>NUCLEOTIDE SEQUENCE [LARGE SCALE GENOMIC DNA]</scope>
    <source>
        <strain evidence="9 10">DSM 5909</strain>
    </source>
</reference>
<dbReference type="OrthoDB" id="9788336at2"/>
<keyword evidence="5 7" id="KW-0687">Ribonucleoprotein</keyword>
<dbReference type="AlphaFoldDB" id="A0A327KWV0"/>
<comment type="similarity">
    <text evidence="1 7">Belongs to the bacterial ribosomal protein bL9 family.</text>
</comment>
<dbReference type="Pfam" id="PF03948">
    <property type="entry name" value="Ribosomal_L9_C"/>
    <property type="match status" value="1"/>
</dbReference>
<evidence type="ECO:0000313" key="9">
    <source>
        <dbReference type="EMBL" id="RAI42015.1"/>
    </source>
</evidence>
<dbReference type="SUPFAM" id="SSF55653">
    <property type="entry name" value="Ribosomal protein L9 C-domain"/>
    <property type="match status" value="1"/>
</dbReference>
<dbReference type="GO" id="GO:0019843">
    <property type="term" value="F:rRNA binding"/>
    <property type="evidence" value="ECO:0007669"/>
    <property type="project" value="UniProtKB-UniRule"/>
</dbReference>
<dbReference type="InterPro" id="IPR036791">
    <property type="entry name" value="Ribosomal_bL9_C_sf"/>
</dbReference>
<feature type="domain" description="Ribosomal protein L9" evidence="8">
    <location>
        <begin position="13"/>
        <end position="40"/>
    </location>
</feature>
<dbReference type="Gene3D" id="3.40.5.10">
    <property type="entry name" value="Ribosomal protein L9, N-terminal domain"/>
    <property type="match status" value="1"/>
</dbReference>
<dbReference type="Pfam" id="PF01281">
    <property type="entry name" value="Ribosomal_L9_N"/>
    <property type="match status" value="1"/>
</dbReference>
<dbReference type="InterPro" id="IPR009027">
    <property type="entry name" value="Ribosomal_bL9/RNase_H1_N"/>
</dbReference>
<dbReference type="InterPro" id="IPR020594">
    <property type="entry name" value="Ribosomal_bL9_bac/chp"/>
</dbReference>
<dbReference type="GO" id="GO:1990904">
    <property type="term" value="C:ribonucleoprotein complex"/>
    <property type="evidence" value="ECO:0007669"/>
    <property type="project" value="UniProtKB-KW"/>
</dbReference>
<dbReference type="InterPro" id="IPR036935">
    <property type="entry name" value="Ribosomal_bL9_N_sf"/>
</dbReference>
<evidence type="ECO:0000256" key="2">
    <source>
        <dbReference type="ARBA" id="ARBA00022730"/>
    </source>
</evidence>
<keyword evidence="2 7" id="KW-0699">rRNA-binding</keyword>
<evidence type="ECO:0000256" key="4">
    <source>
        <dbReference type="ARBA" id="ARBA00022980"/>
    </source>
</evidence>
<dbReference type="GO" id="GO:0003735">
    <property type="term" value="F:structural constituent of ribosome"/>
    <property type="evidence" value="ECO:0007669"/>
    <property type="project" value="InterPro"/>
</dbReference>
<dbReference type="GO" id="GO:0005840">
    <property type="term" value="C:ribosome"/>
    <property type="evidence" value="ECO:0007669"/>
    <property type="project" value="UniProtKB-KW"/>
</dbReference>
<dbReference type="GO" id="GO:0006412">
    <property type="term" value="P:translation"/>
    <property type="evidence" value="ECO:0007669"/>
    <property type="project" value="UniProtKB-UniRule"/>
</dbReference>
<keyword evidence="4 7" id="KW-0689">Ribosomal protein</keyword>
<dbReference type="PROSITE" id="PS00651">
    <property type="entry name" value="RIBOSOMAL_L9"/>
    <property type="match status" value="1"/>
</dbReference>
<keyword evidence="3 7" id="KW-0694">RNA-binding</keyword>
<dbReference type="PANTHER" id="PTHR21368">
    <property type="entry name" value="50S RIBOSOMAL PROTEIN L9"/>
    <property type="match status" value="1"/>
</dbReference>
<dbReference type="Gene3D" id="3.10.430.100">
    <property type="entry name" value="Ribosomal protein L9, C-terminal domain"/>
    <property type="match status" value="1"/>
</dbReference>
<name>A0A327KWV0_9BRAD</name>
<protein>
    <recommendedName>
        <fullName evidence="6 7">Large ribosomal subunit protein bL9</fullName>
    </recommendedName>
</protein>
<accession>A0A327KWV0</accession>
<proteinExistence type="inferred from homology"/>
<evidence type="ECO:0000256" key="6">
    <source>
        <dbReference type="ARBA" id="ARBA00035292"/>
    </source>
</evidence>
<dbReference type="InterPro" id="IPR000244">
    <property type="entry name" value="Ribosomal_bL9"/>
</dbReference>
<dbReference type="InterPro" id="IPR020069">
    <property type="entry name" value="Ribosomal_bL9_C"/>
</dbReference>
<dbReference type="HAMAP" id="MF_00503">
    <property type="entry name" value="Ribosomal_bL9"/>
    <property type="match status" value="1"/>
</dbReference>
<dbReference type="RefSeq" id="WP_111420862.1">
    <property type="nucleotide sequence ID" value="NZ_NPEX01000169.1"/>
</dbReference>